<dbReference type="AlphaFoldDB" id="A0A367ZUA0"/>
<evidence type="ECO:0000256" key="1">
    <source>
        <dbReference type="SAM" id="Phobius"/>
    </source>
</evidence>
<dbReference type="Proteomes" id="UP000252355">
    <property type="component" value="Unassembled WGS sequence"/>
</dbReference>
<name>A0A367ZUA0_9BACT</name>
<dbReference type="EMBL" id="QOQW01000001">
    <property type="protein sequence ID" value="RCK81723.1"/>
    <property type="molecule type" value="Genomic_DNA"/>
</dbReference>
<comment type="caution">
    <text evidence="2">The sequence shown here is derived from an EMBL/GenBank/DDBJ whole genome shotgun (WGS) entry which is preliminary data.</text>
</comment>
<sequence>MTIGEFRGGRSGNALIVVVMICLVLGILAGAMINFQRGQVHLLSRSAKDFLAMCVAEAGLHCVLAEMKADYQFVTHGNHYVPQAGWTSPAKHRPFLVGEVEGLELDHNQRGTYTGRVIMKRTRLVGEFKVRVKLINAKNSLDTKTIDESHRFFQLEAIGRVEETYRKITAVIEKILPSAYLAYDGQVLDLGGFGPYRLVPGILRQGRLYGHEMLQVSKRGPFDAGLELEEMEKISTPGWFKITASTHVGFRDGQKGRFRPGQDSAKPGEFETFPEKAGGEVIGHFVLDGTHGGKSERFPPLNARYWREATDPRPIILRPGCGFEGFAEARWRNPAKPGEVVYNLDFGWKYQAREDKVLLYSTVPLRIWGCPPWKALTIFCEKDVYIAGDFNQNPDNPQYYDLGWRDYQEKPENGTDKNGVAIISLGRIWFDYSNPTLFLRHEMKTVMDYDIAMALGGKDVNPVALAAIVYPPRFNTGSPDRRLPMTALQFKAISALFALPKEPPQVIPVTLAGLFVHSALKPFKEYFEPTTDPEQVKQRFIIKSFLKRKELVGKLGTACYMTGLLTKGERDHIIEAAIDQAAKEIEEEEPDPTLGPWNIADRIFKMAVTHPKTLFRFPEMTVNALLIDSAELNARWDPGDGPTKVRNELGNIQSREMRSFPFIGNDSRFLLRHLGGMLHLRTHPVTPFLIGNQRNDFSVVRRNVWDSTYVRGGGPYFPPYPPAAFHLATWDEAASDAHEFASF</sequence>
<protein>
    <submittedName>
        <fullName evidence="2">Uncharacterized protein</fullName>
    </submittedName>
</protein>
<feature type="transmembrane region" description="Helical" evidence="1">
    <location>
        <begin position="12"/>
        <end position="35"/>
    </location>
</feature>
<keyword evidence="1" id="KW-1133">Transmembrane helix</keyword>
<accession>A0A367ZUA0</accession>
<keyword evidence="1" id="KW-0472">Membrane</keyword>
<evidence type="ECO:0000313" key="2">
    <source>
        <dbReference type="EMBL" id="RCK81723.1"/>
    </source>
</evidence>
<keyword evidence="1" id="KW-0812">Transmembrane</keyword>
<proteinExistence type="predicted"/>
<gene>
    <name evidence="2" type="ORF">OZSIB_0857</name>
</gene>
<evidence type="ECO:0000313" key="3">
    <source>
        <dbReference type="Proteomes" id="UP000252355"/>
    </source>
</evidence>
<organism evidence="2 3">
    <name type="scientific">Candidatus Ozemobacter sibiricus</name>
    <dbReference type="NCBI Taxonomy" id="2268124"/>
    <lineage>
        <taxon>Bacteria</taxon>
        <taxon>Candidatus Ozemobacteria</taxon>
        <taxon>Candidatus Ozemobacterales</taxon>
        <taxon>Candidatus Ozemobacteraceae</taxon>
        <taxon>Candidatus Ozemobacter</taxon>
    </lineage>
</organism>
<reference evidence="2 3" key="1">
    <citation type="submission" date="2018-05" db="EMBL/GenBank/DDBJ databases">
        <title>A metagenomic window into the 2 km-deep terrestrial subsurface aquifer revealed taxonomically and functionally diverse microbial community comprising novel uncultured bacterial lineages.</title>
        <authorList>
            <person name="Kadnikov V.V."/>
            <person name="Mardanov A.V."/>
            <person name="Beletsky A.V."/>
            <person name="Banks D."/>
            <person name="Pimenov N.V."/>
            <person name="Frank Y.A."/>
            <person name="Karnachuk O.V."/>
            <person name="Ravin N.V."/>
        </authorList>
    </citation>
    <scope>NUCLEOTIDE SEQUENCE [LARGE SCALE GENOMIC DNA]</scope>
    <source>
        <strain evidence="2">BY5</strain>
    </source>
</reference>